<dbReference type="Proteomes" id="UP000185596">
    <property type="component" value="Unassembled WGS sequence"/>
</dbReference>
<dbReference type="OrthoDB" id="5524593at2"/>
<dbReference type="PANTHER" id="PTHR35908">
    <property type="entry name" value="HYPOTHETICAL FUSION PROTEIN"/>
    <property type="match status" value="1"/>
</dbReference>
<dbReference type="CDD" id="cd06587">
    <property type="entry name" value="VOC"/>
    <property type="match status" value="1"/>
</dbReference>
<dbReference type="InterPro" id="IPR029068">
    <property type="entry name" value="Glyas_Bleomycin-R_OHBP_Dase"/>
</dbReference>
<dbReference type="InterPro" id="IPR037523">
    <property type="entry name" value="VOC_core"/>
</dbReference>
<dbReference type="Gene3D" id="3.10.180.10">
    <property type="entry name" value="2,3-Dihydroxybiphenyl 1,2-Dioxygenase, domain 1"/>
    <property type="match status" value="1"/>
</dbReference>
<dbReference type="RefSeq" id="WP_075127481.1">
    <property type="nucleotide sequence ID" value="NZ_MSIE01000040.1"/>
</dbReference>
<proteinExistence type="predicted"/>
<evidence type="ECO:0000313" key="3">
    <source>
        <dbReference type="EMBL" id="OLF15468.1"/>
    </source>
</evidence>
<dbReference type="SUPFAM" id="SSF54593">
    <property type="entry name" value="Glyoxalase/Bleomycin resistance protein/Dihydroxybiphenyl dioxygenase"/>
    <property type="match status" value="1"/>
</dbReference>
<dbReference type="PROSITE" id="PS51819">
    <property type="entry name" value="VOC"/>
    <property type="match status" value="1"/>
</dbReference>
<sequence length="132" mass="14760">MTVRFAQWTVDVRDTDRMVDFWSQALGYHHVDRGEDGSAKLLPSSDAPPEVPTLWLQKTGEPKHGKNHNHLDLRPVDGDVDREVERLVALGARHVDIGQTGTESFVVLADPEGNEFCVLRSEPRRALGSPRP</sequence>
<gene>
    <name evidence="3" type="ORF">BU204_21285</name>
</gene>
<evidence type="ECO:0000313" key="4">
    <source>
        <dbReference type="Proteomes" id="UP000185596"/>
    </source>
</evidence>
<protein>
    <recommendedName>
        <fullName evidence="2">VOC domain-containing protein</fullName>
    </recommendedName>
</protein>
<feature type="region of interest" description="Disordered" evidence="1">
    <location>
        <begin position="58"/>
        <end position="77"/>
    </location>
</feature>
<feature type="domain" description="VOC" evidence="2">
    <location>
        <begin position="4"/>
        <end position="121"/>
    </location>
</feature>
<organism evidence="3 4">
    <name type="scientific">Actinophytocola xanthii</name>
    <dbReference type="NCBI Taxonomy" id="1912961"/>
    <lineage>
        <taxon>Bacteria</taxon>
        <taxon>Bacillati</taxon>
        <taxon>Actinomycetota</taxon>
        <taxon>Actinomycetes</taxon>
        <taxon>Pseudonocardiales</taxon>
        <taxon>Pseudonocardiaceae</taxon>
    </lineage>
</organism>
<comment type="caution">
    <text evidence="3">The sequence shown here is derived from an EMBL/GenBank/DDBJ whole genome shotgun (WGS) entry which is preliminary data.</text>
</comment>
<name>A0A1Q8CM75_9PSEU</name>
<feature type="compositionally biased region" description="Basic and acidic residues" evidence="1">
    <location>
        <begin position="60"/>
        <end position="77"/>
    </location>
</feature>
<evidence type="ECO:0000256" key="1">
    <source>
        <dbReference type="SAM" id="MobiDB-lite"/>
    </source>
</evidence>
<dbReference type="PANTHER" id="PTHR35908:SF1">
    <property type="entry name" value="CONSERVED PROTEIN"/>
    <property type="match status" value="1"/>
</dbReference>
<dbReference type="Pfam" id="PF18029">
    <property type="entry name" value="Glyoxalase_6"/>
    <property type="match status" value="1"/>
</dbReference>
<dbReference type="EMBL" id="MSIE01000040">
    <property type="protein sequence ID" value="OLF15468.1"/>
    <property type="molecule type" value="Genomic_DNA"/>
</dbReference>
<dbReference type="STRING" id="1912961.BU204_21285"/>
<reference evidence="3 4" key="1">
    <citation type="submission" date="2016-12" db="EMBL/GenBank/DDBJ databases">
        <title>The draft genome sequence of Actinophytocola sp. 11-183.</title>
        <authorList>
            <person name="Wang W."/>
            <person name="Yuan L."/>
        </authorList>
    </citation>
    <scope>NUCLEOTIDE SEQUENCE [LARGE SCALE GENOMIC DNA]</scope>
    <source>
        <strain evidence="3 4">11-183</strain>
    </source>
</reference>
<evidence type="ECO:0000259" key="2">
    <source>
        <dbReference type="PROSITE" id="PS51819"/>
    </source>
</evidence>
<accession>A0A1Q8CM75</accession>
<dbReference type="InterPro" id="IPR041581">
    <property type="entry name" value="Glyoxalase_6"/>
</dbReference>
<dbReference type="AlphaFoldDB" id="A0A1Q8CM75"/>
<keyword evidence="4" id="KW-1185">Reference proteome</keyword>